<organism evidence="9 10">
    <name type="scientific">Trichomonas vaginalis (strain ATCC PRA-98 / G3)</name>
    <dbReference type="NCBI Taxonomy" id="412133"/>
    <lineage>
        <taxon>Eukaryota</taxon>
        <taxon>Metamonada</taxon>
        <taxon>Parabasalia</taxon>
        <taxon>Trichomonadida</taxon>
        <taxon>Trichomonadidae</taxon>
        <taxon>Trichomonas</taxon>
    </lineage>
</organism>
<dbReference type="RefSeq" id="XP_001319263.1">
    <property type="nucleotide sequence ID" value="XM_001319228.1"/>
</dbReference>
<keyword evidence="2" id="KW-0813">Transport</keyword>
<feature type="transmembrane region" description="Helical" evidence="8">
    <location>
        <begin position="69"/>
        <end position="89"/>
    </location>
</feature>
<name>A2EJX2_TRIV3</name>
<reference evidence="9" key="1">
    <citation type="submission" date="2006-10" db="EMBL/GenBank/DDBJ databases">
        <authorList>
            <person name="Amadeo P."/>
            <person name="Zhao Q."/>
            <person name="Wortman J."/>
            <person name="Fraser-Liggett C."/>
            <person name="Carlton J."/>
        </authorList>
    </citation>
    <scope>NUCLEOTIDE SEQUENCE</scope>
    <source>
        <strain evidence="9">G3</strain>
    </source>
</reference>
<evidence type="ECO:0000256" key="7">
    <source>
        <dbReference type="SAM" id="MobiDB-lite"/>
    </source>
</evidence>
<accession>A2EJX2</accession>
<reference evidence="9" key="2">
    <citation type="journal article" date="2007" name="Science">
        <title>Draft genome sequence of the sexually transmitted pathogen Trichomonas vaginalis.</title>
        <authorList>
            <person name="Carlton J.M."/>
            <person name="Hirt R.P."/>
            <person name="Silva J.C."/>
            <person name="Delcher A.L."/>
            <person name="Schatz M."/>
            <person name="Zhao Q."/>
            <person name="Wortman J.R."/>
            <person name="Bidwell S.L."/>
            <person name="Alsmark U.C.M."/>
            <person name="Besteiro S."/>
            <person name="Sicheritz-Ponten T."/>
            <person name="Noel C.J."/>
            <person name="Dacks J.B."/>
            <person name="Foster P.G."/>
            <person name="Simillion C."/>
            <person name="Van de Peer Y."/>
            <person name="Miranda-Saavedra D."/>
            <person name="Barton G.J."/>
            <person name="Westrop G.D."/>
            <person name="Mueller S."/>
            <person name="Dessi D."/>
            <person name="Fiori P.L."/>
            <person name="Ren Q."/>
            <person name="Paulsen I."/>
            <person name="Zhang H."/>
            <person name="Bastida-Corcuera F.D."/>
            <person name="Simoes-Barbosa A."/>
            <person name="Brown M.T."/>
            <person name="Hayes R.D."/>
            <person name="Mukherjee M."/>
            <person name="Okumura C.Y."/>
            <person name="Schneider R."/>
            <person name="Smith A.J."/>
            <person name="Vanacova S."/>
            <person name="Villalvazo M."/>
            <person name="Haas B.J."/>
            <person name="Pertea M."/>
            <person name="Feldblyum T.V."/>
            <person name="Utterback T.R."/>
            <person name="Shu C.L."/>
            <person name="Osoegawa K."/>
            <person name="de Jong P.J."/>
            <person name="Hrdy I."/>
            <person name="Horvathova L."/>
            <person name="Zubacova Z."/>
            <person name="Dolezal P."/>
            <person name="Malik S.B."/>
            <person name="Logsdon J.M. Jr."/>
            <person name="Henze K."/>
            <person name="Gupta A."/>
            <person name="Wang C.C."/>
            <person name="Dunne R.L."/>
            <person name="Upcroft J.A."/>
            <person name="Upcroft P."/>
            <person name="White O."/>
            <person name="Salzberg S.L."/>
            <person name="Tang P."/>
            <person name="Chiu C.-H."/>
            <person name="Lee Y.-S."/>
            <person name="Embley T.M."/>
            <person name="Coombs G.H."/>
            <person name="Mottram J.C."/>
            <person name="Tachezy J."/>
            <person name="Fraser-Liggett C.M."/>
            <person name="Johnson P.J."/>
        </authorList>
    </citation>
    <scope>NUCLEOTIDE SEQUENCE [LARGE SCALE GENOMIC DNA]</scope>
    <source>
        <strain evidence="9">G3</strain>
    </source>
</reference>
<protein>
    <submittedName>
        <fullName evidence="9">Auxin Efflux Carrier family protein</fullName>
    </submittedName>
</protein>
<feature type="transmembrane region" description="Helical" evidence="8">
    <location>
        <begin position="232"/>
        <end position="252"/>
    </location>
</feature>
<keyword evidence="6 8" id="KW-0472">Membrane</keyword>
<evidence type="ECO:0000256" key="1">
    <source>
        <dbReference type="ARBA" id="ARBA00004141"/>
    </source>
</evidence>
<feature type="transmembrane region" description="Helical" evidence="8">
    <location>
        <begin position="326"/>
        <end position="343"/>
    </location>
</feature>
<feature type="compositionally biased region" description="Acidic residues" evidence="7">
    <location>
        <begin position="172"/>
        <end position="191"/>
    </location>
</feature>
<feature type="transmembrane region" description="Helical" evidence="8">
    <location>
        <begin position="294"/>
        <end position="314"/>
    </location>
</feature>
<evidence type="ECO:0000256" key="2">
    <source>
        <dbReference type="ARBA" id="ARBA00022448"/>
    </source>
</evidence>
<feature type="region of interest" description="Disordered" evidence="7">
    <location>
        <begin position="162"/>
        <end position="222"/>
    </location>
</feature>
<feature type="compositionally biased region" description="Basic and acidic residues" evidence="7">
    <location>
        <begin position="213"/>
        <end position="222"/>
    </location>
</feature>
<sequence>MAFTIKELFQIQAALYTIVLVGFILAMFKVFVPQEIWPLYEVVRLSCFAAMMFNLIGNTKYSMANWKPFFPIFISQLIIHLAILAAAFIKKAESRVLTYIQYVTSFCFQECTIFIYQILDVIYPKQYNVIAIMFLLAEEFIYIPILKILLFVLNGPEEEEEDSDAVKKVPSDEDDELPEQDGVEGVEGEPDEISKDGNPNEIKDDQPSVPDPEDVRPESTEKKTTTLKKTIIFAWVNPNTICTILGFIWAGIGVKMPDLMTNFITDLSKCVSGSMIFGIGAMVGGINMWRWHNFIPIVLCVNYVILPLLIIGFCRLFKVTTEQSRCVVLMSVSPTSLIALHQLPDSDDMIGPRIAFMWSALLWLPFQFIWGDILLYTSIV</sequence>
<gene>
    <name evidence="9" type="ORF">TVAG_311650</name>
</gene>
<dbReference type="VEuPathDB" id="TrichDB:TVAGG3_0324970"/>
<keyword evidence="4 8" id="KW-0812">Transmembrane</keyword>
<dbReference type="Proteomes" id="UP000001542">
    <property type="component" value="Unassembled WGS sequence"/>
</dbReference>
<evidence type="ECO:0000313" key="10">
    <source>
        <dbReference type="Proteomes" id="UP000001542"/>
    </source>
</evidence>
<evidence type="ECO:0000256" key="4">
    <source>
        <dbReference type="ARBA" id="ARBA00022692"/>
    </source>
</evidence>
<dbReference type="InParanoid" id="A2EJX2"/>
<evidence type="ECO:0000313" key="9">
    <source>
        <dbReference type="EMBL" id="EAY07040.1"/>
    </source>
</evidence>
<keyword evidence="3" id="KW-1003">Cell membrane</keyword>
<feature type="transmembrane region" description="Helical" evidence="8">
    <location>
        <begin position="13"/>
        <end position="32"/>
    </location>
</feature>
<evidence type="ECO:0000256" key="8">
    <source>
        <dbReference type="SAM" id="Phobius"/>
    </source>
</evidence>
<dbReference type="GO" id="GO:0016020">
    <property type="term" value="C:membrane"/>
    <property type="evidence" value="ECO:0007669"/>
    <property type="project" value="UniProtKB-SubCell"/>
</dbReference>
<dbReference type="PANTHER" id="PTHR36838:SF3">
    <property type="entry name" value="TRANSPORTER AUXIN EFFLUX CARRIER EC FAMILY"/>
    <property type="match status" value="1"/>
</dbReference>
<feature type="transmembrane region" description="Helical" evidence="8">
    <location>
        <begin position="96"/>
        <end position="118"/>
    </location>
</feature>
<keyword evidence="10" id="KW-1185">Reference proteome</keyword>
<dbReference type="AlphaFoldDB" id="A2EJX2"/>
<feature type="transmembrane region" description="Helical" evidence="8">
    <location>
        <begin position="130"/>
        <end position="153"/>
    </location>
</feature>
<dbReference type="PANTHER" id="PTHR36838">
    <property type="entry name" value="AUXIN EFFLUX CARRIER FAMILY PROTEIN"/>
    <property type="match status" value="1"/>
</dbReference>
<evidence type="ECO:0000256" key="3">
    <source>
        <dbReference type="ARBA" id="ARBA00022475"/>
    </source>
</evidence>
<keyword evidence="5 8" id="KW-1133">Transmembrane helix</keyword>
<dbReference type="KEGG" id="tva:4764925"/>
<evidence type="ECO:0000256" key="5">
    <source>
        <dbReference type="ARBA" id="ARBA00022989"/>
    </source>
</evidence>
<dbReference type="SMR" id="A2EJX2"/>
<dbReference type="InterPro" id="IPR004776">
    <property type="entry name" value="Mem_transp_PIN-like"/>
</dbReference>
<dbReference type="Pfam" id="PF03547">
    <property type="entry name" value="Mem_trans"/>
    <property type="match status" value="1"/>
</dbReference>
<dbReference type="GO" id="GO:0055085">
    <property type="term" value="P:transmembrane transport"/>
    <property type="evidence" value="ECO:0007669"/>
    <property type="project" value="InterPro"/>
</dbReference>
<dbReference type="EMBL" id="DS113409">
    <property type="protein sequence ID" value="EAY07040.1"/>
    <property type="molecule type" value="Genomic_DNA"/>
</dbReference>
<evidence type="ECO:0000256" key="6">
    <source>
        <dbReference type="ARBA" id="ARBA00023136"/>
    </source>
</evidence>
<dbReference type="VEuPathDB" id="TrichDB:TVAG_311650"/>
<comment type="subcellular location">
    <subcellularLocation>
        <location evidence="1">Membrane</location>
        <topology evidence="1">Multi-pass membrane protein</topology>
    </subcellularLocation>
</comment>
<proteinExistence type="predicted"/>
<feature type="transmembrane region" description="Helical" evidence="8">
    <location>
        <begin position="355"/>
        <end position="376"/>
    </location>
</feature>